<feature type="region of interest" description="Disordered" evidence="7">
    <location>
        <begin position="399"/>
        <end position="423"/>
    </location>
</feature>
<keyword evidence="5 8" id="KW-0472">Membrane</keyword>
<evidence type="ECO:0000256" key="8">
    <source>
        <dbReference type="SAM" id="Phobius"/>
    </source>
</evidence>
<dbReference type="EMBL" id="JAPWDV010000002">
    <property type="protein sequence ID" value="KAJ6220904.1"/>
    <property type="molecule type" value="Genomic_DNA"/>
</dbReference>
<feature type="transmembrane region" description="Helical" evidence="8">
    <location>
        <begin position="223"/>
        <end position="242"/>
    </location>
</feature>
<keyword evidence="3 8" id="KW-0812">Transmembrane</keyword>
<evidence type="ECO:0000313" key="9">
    <source>
        <dbReference type="EMBL" id="KAJ6220904.1"/>
    </source>
</evidence>
<dbReference type="Pfam" id="PF10204">
    <property type="entry name" value="DuoxA"/>
    <property type="match status" value="1"/>
</dbReference>
<dbReference type="Proteomes" id="UP001142055">
    <property type="component" value="Chromosome 2"/>
</dbReference>
<evidence type="ECO:0000313" key="10">
    <source>
        <dbReference type="Proteomes" id="UP001142055"/>
    </source>
</evidence>
<accession>A0A9Q0M8N1</accession>
<dbReference type="OMA" id="FMVIRYC"/>
<feature type="transmembrane region" description="Helical" evidence="8">
    <location>
        <begin position="197"/>
        <end position="217"/>
    </location>
</feature>
<feature type="transmembrane region" description="Helical" evidence="8">
    <location>
        <begin position="59"/>
        <end position="83"/>
    </location>
</feature>
<comment type="caution">
    <text evidence="9">The sequence shown here is derived from an EMBL/GenBank/DDBJ whole genome shotgun (WGS) entry which is preliminary data.</text>
</comment>
<keyword evidence="6" id="KW-0325">Glycoprotein</keyword>
<sequence>MDSLSSFGAFREEGYPTFYDELKFKFMVDVTLFRITSFTIAILISFIIILPGFRGKKKWFILFRWLPVILIGYLLVICNWMPFWESGQLKIRSLYRAGSNQQINASIGVYIGLRGLNVTLTGLPPVQNGDLVDYNEHFSWTWLQGRPGFGYDAGKLHQQYRNAQLRGLPFPILWIVETFTIDYGKVRIGRYYRQSGWYAHVFQWLAVPLFILAQILFQMVIQYGSLFMFFTGLSVLLSNLIMTIMRSEIPFRLAFVALESDENQFLVLHYSWCYYANLINGIICLVIGLVTLIADLRYPDEAADFFGNDILQSYEDYFADPQQKIGCQNNGPSLSSSGMVNKGDNEVMLRKRNGPFELEQGSSNTTIASGLKKRALSDRFSRFQKSTIRKVIPSSQVELRNKNEKQVSNDDVNQDQDQEVPLYENFQQFDTIGEESEL</sequence>
<feature type="transmembrane region" description="Helical" evidence="8">
    <location>
        <begin position="32"/>
        <end position="53"/>
    </location>
</feature>
<dbReference type="GO" id="GO:0005789">
    <property type="term" value="C:endoplasmic reticulum membrane"/>
    <property type="evidence" value="ECO:0007669"/>
    <property type="project" value="InterPro"/>
</dbReference>
<comment type="subcellular location">
    <subcellularLocation>
        <location evidence="1">Membrane</location>
        <topology evidence="1">Multi-pass membrane protein</topology>
    </subcellularLocation>
</comment>
<name>A0A9Q0M8N1_BLOTA</name>
<protein>
    <submittedName>
        <fullName evidence="9">Uncharacterized protein</fullName>
    </submittedName>
</protein>
<organism evidence="9 10">
    <name type="scientific">Blomia tropicalis</name>
    <name type="common">Mite</name>
    <dbReference type="NCBI Taxonomy" id="40697"/>
    <lineage>
        <taxon>Eukaryota</taxon>
        <taxon>Metazoa</taxon>
        <taxon>Ecdysozoa</taxon>
        <taxon>Arthropoda</taxon>
        <taxon>Chelicerata</taxon>
        <taxon>Arachnida</taxon>
        <taxon>Acari</taxon>
        <taxon>Acariformes</taxon>
        <taxon>Sarcoptiformes</taxon>
        <taxon>Astigmata</taxon>
        <taxon>Glycyphagoidea</taxon>
        <taxon>Echimyopodidae</taxon>
        <taxon>Blomia</taxon>
    </lineage>
</organism>
<dbReference type="AlphaFoldDB" id="A0A9Q0M8N1"/>
<dbReference type="PANTHER" id="PTHR31158">
    <property type="entry name" value="DUAL OXIDASE 2"/>
    <property type="match status" value="1"/>
</dbReference>
<reference evidence="9" key="1">
    <citation type="submission" date="2022-12" db="EMBL/GenBank/DDBJ databases">
        <title>Genome assemblies of Blomia tropicalis.</title>
        <authorList>
            <person name="Cui Y."/>
        </authorList>
    </citation>
    <scope>NUCLEOTIDE SEQUENCE</scope>
    <source>
        <tissue evidence="9">Adult mites</tissue>
    </source>
</reference>
<comment type="similarity">
    <text evidence="2">Belongs to the DUOXA family.</text>
</comment>
<keyword evidence="4 8" id="KW-1133">Transmembrane helix</keyword>
<gene>
    <name evidence="9" type="ORF">RDWZM_006716</name>
</gene>
<dbReference type="GO" id="GO:0015031">
    <property type="term" value="P:protein transport"/>
    <property type="evidence" value="ECO:0007669"/>
    <property type="project" value="InterPro"/>
</dbReference>
<evidence type="ECO:0000256" key="6">
    <source>
        <dbReference type="ARBA" id="ARBA00023180"/>
    </source>
</evidence>
<evidence type="ECO:0000256" key="5">
    <source>
        <dbReference type="ARBA" id="ARBA00023136"/>
    </source>
</evidence>
<dbReference type="InterPro" id="IPR018469">
    <property type="entry name" value="Dual_oxidase_maturation_fac"/>
</dbReference>
<dbReference type="PANTHER" id="PTHR31158:SF1">
    <property type="entry name" value="DOXA1 FACTOR-RELATED"/>
    <property type="match status" value="1"/>
</dbReference>
<feature type="transmembrane region" description="Helical" evidence="8">
    <location>
        <begin position="272"/>
        <end position="294"/>
    </location>
</feature>
<evidence type="ECO:0000256" key="7">
    <source>
        <dbReference type="SAM" id="MobiDB-lite"/>
    </source>
</evidence>
<evidence type="ECO:0000256" key="3">
    <source>
        <dbReference type="ARBA" id="ARBA00022692"/>
    </source>
</evidence>
<feature type="compositionally biased region" description="Basic and acidic residues" evidence="7">
    <location>
        <begin position="399"/>
        <end position="408"/>
    </location>
</feature>
<evidence type="ECO:0000256" key="4">
    <source>
        <dbReference type="ARBA" id="ARBA00022989"/>
    </source>
</evidence>
<proteinExistence type="inferred from homology"/>
<evidence type="ECO:0000256" key="1">
    <source>
        <dbReference type="ARBA" id="ARBA00004141"/>
    </source>
</evidence>
<evidence type="ECO:0000256" key="2">
    <source>
        <dbReference type="ARBA" id="ARBA00009816"/>
    </source>
</evidence>
<keyword evidence="10" id="KW-1185">Reference proteome</keyword>